<keyword evidence="1" id="KW-0812">Transmembrane</keyword>
<gene>
    <name evidence="2" type="ORF">H9751_01070</name>
</gene>
<organism evidence="2 3">
    <name type="scientific">Candidatus Corynebacterium faecigallinarum</name>
    <dbReference type="NCBI Taxonomy" id="2838528"/>
    <lineage>
        <taxon>Bacteria</taxon>
        <taxon>Bacillati</taxon>
        <taxon>Actinomycetota</taxon>
        <taxon>Actinomycetes</taxon>
        <taxon>Mycobacteriales</taxon>
        <taxon>Corynebacteriaceae</taxon>
        <taxon>Corynebacterium</taxon>
    </lineage>
</organism>
<proteinExistence type="predicted"/>
<keyword evidence="1" id="KW-0472">Membrane</keyword>
<name>A0A9D2TMT3_9CORY</name>
<accession>A0A9D2TMT3</accession>
<dbReference type="EMBL" id="DWVP01000001">
    <property type="protein sequence ID" value="HJC84147.1"/>
    <property type="molecule type" value="Genomic_DNA"/>
</dbReference>
<dbReference type="Proteomes" id="UP000823858">
    <property type="component" value="Unassembled WGS sequence"/>
</dbReference>
<reference evidence="2" key="1">
    <citation type="journal article" date="2021" name="PeerJ">
        <title>Extensive microbial diversity within the chicken gut microbiome revealed by metagenomics and culture.</title>
        <authorList>
            <person name="Gilroy R."/>
            <person name="Ravi A."/>
            <person name="Getino M."/>
            <person name="Pursley I."/>
            <person name="Horton D.L."/>
            <person name="Alikhan N.F."/>
            <person name="Baker D."/>
            <person name="Gharbi K."/>
            <person name="Hall N."/>
            <person name="Watson M."/>
            <person name="Adriaenssens E.M."/>
            <person name="Foster-Nyarko E."/>
            <person name="Jarju S."/>
            <person name="Secka A."/>
            <person name="Antonio M."/>
            <person name="Oren A."/>
            <person name="Chaudhuri R.R."/>
            <person name="La Ragione R."/>
            <person name="Hildebrand F."/>
            <person name="Pallen M.J."/>
        </authorList>
    </citation>
    <scope>NUCLEOTIDE SEQUENCE</scope>
    <source>
        <strain evidence="2">ChiHjej13B12-4958</strain>
    </source>
</reference>
<evidence type="ECO:0000256" key="1">
    <source>
        <dbReference type="SAM" id="Phobius"/>
    </source>
</evidence>
<reference evidence="2" key="2">
    <citation type="submission" date="2021-04" db="EMBL/GenBank/DDBJ databases">
        <authorList>
            <person name="Gilroy R."/>
        </authorList>
    </citation>
    <scope>NUCLEOTIDE SEQUENCE</scope>
    <source>
        <strain evidence="2">ChiHjej13B12-4958</strain>
    </source>
</reference>
<comment type="caution">
    <text evidence="2">The sequence shown here is derived from an EMBL/GenBank/DDBJ whole genome shotgun (WGS) entry which is preliminary data.</text>
</comment>
<sequence>MCRGSIRSWLLFCHVPLLRTGLTTQGGVRSVVLPFICARQVVTDEETERTCDTRDAGALFGHGTISGAVYADRMGGSSDTIGAAVAEAERMPDTTAAPLLDAAFDAFAQGFSLAATVGGILAAVVAVVAAFTLRKLPVSAERHEETDDI</sequence>
<protein>
    <recommendedName>
        <fullName evidence="4">MFS transporter</fullName>
    </recommendedName>
</protein>
<keyword evidence="1" id="KW-1133">Transmembrane helix</keyword>
<evidence type="ECO:0000313" key="3">
    <source>
        <dbReference type="Proteomes" id="UP000823858"/>
    </source>
</evidence>
<evidence type="ECO:0000313" key="2">
    <source>
        <dbReference type="EMBL" id="HJC84147.1"/>
    </source>
</evidence>
<feature type="transmembrane region" description="Helical" evidence="1">
    <location>
        <begin position="111"/>
        <end position="133"/>
    </location>
</feature>
<dbReference type="AlphaFoldDB" id="A0A9D2TMT3"/>
<evidence type="ECO:0008006" key="4">
    <source>
        <dbReference type="Google" id="ProtNLM"/>
    </source>
</evidence>